<dbReference type="EMBL" id="CAKXYY010000004">
    <property type="protein sequence ID" value="CAH2351830.1"/>
    <property type="molecule type" value="Genomic_DNA"/>
</dbReference>
<evidence type="ECO:0000256" key="1">
    <source>
        <dbReference type="SAM" id="MobiDB-lite"/>
    </source>
</evidence>
<dbReference type="GO" id="GO:0005634">
    <property type="term" value="C:nucleus"/>
    <property type="evidence" value="ECO:0007669"/>
    <property type="project" value="TreeGrafter"/>
</dbReference>
<feature type="region of interest" description="Disordered" evidence="1">
    <location>
        <begin position="1"/>
        <end position="59"/>
    </location>
</feature>
<protein>
    <recommendedName>
        <fullName evidence="2">Cyclin N-terminal domain-containing protein</fullName>
    </recommendedName>
</protein>
<evidence type="ECO:0000313" key="3">
    <source>
        <dbReference type="EMBL" id="CAH2351830.1"/>
    </source>
</evidence>
<evidence type="ECO:0000259" key="2">
    <source>
        <dbReference type="Pfam" id="PF00134"/>
    </source>
</evidence>
<feature type="compositionally biased region" description="Polar residues" evidence="1">
    <location>
        <begin position="30"/>
        <end position="59"/>
    </location>
</feature>
<keyword evidence="4" id="KW-1185">Reference proteome</keyword>
<dbReference type="Pfam" id="PF00134">
    <property type="entry name" value="Cyclin_N"/>
    <property type="match status" value="1"/>
</dbReference>
<dbReference type="Gene3D" id="1.10.472.10">
    <property type="entry name" value="Cyclin-like"/>
    <property type="match status" value="1"/>
</dbReference>
<feature type="compositionally biased region" description="Low complexity" evidence="1">
    <location>
        <begin position="13"/>
        <end position="29"/>
    </location>
</feature>
<gene>
    <name evidence="3" type="ORF">CLIB1423_04S06920</name>
</gene>
<dbReference type="InterPro" id="IPR006671">
    <property type="entry name" value="Cyclin_N"/>
</dbReference>
<evidence type="ECO:0000313" key="4">
    <source>
        <dbReference type="Proteomes" id="UP000837801"/>
    </source>
</evidence>
<dbReference type="PANTHER" id="PTHR15615:SF36">
    <property type="entry name" value="PHO85 CYCLIN-5"/>
    <property type="match status" value="1"/>
</dbReference>
<dbReference type="GO" id="GO:0000307">
    <property type="term" value="C:cyclin-dependent protein kinase holoenzyme complex"/>
    <property type="evidence" value="ECO:0007669"/>
    <property type="project" value="TreeGrafter"/>
</dbReference>
<reference evidence="3" key="1">
    <citation type="submission" date="2022-03" db="EMBL/GenBank/DDBJ databases">
        <authorList>
            <person name="Legras J.-L."/>
            <person name="Devillers H."/>
            <person name="Grondin C."/>
        </authorList>
    </citation>
    <scope>NUCLEOTIDE SEQUENCE</scope>
    <source>
        <strain evidence="3">CLIB 1423</strain>
    </source>
</reference>
<dbReference type="OrthoDB" id="286814at2759"/>
<dbReference type="InterPro" id="IPR013922">
    <property type="entry name" value="Cyclin_PHO80-like"/>
</dbReference>
<dbReference type="CDD" id="cd20557">
    <property type="entry name" value="CYCLIN_ScPCL1-like"/>
    <property type="match status" value="1"/>
</dbReference>
<dbReference type="InterPro" id="IPR036915">
    <property type="entry name" value="Cyclin-like_sf"/>
</dbReference>
<dbReference type="PANTHER" id="PTHR15615">
    <property type="match status" value="1"/>
</dbReference>
<proteinExistence type="predicted"/>
<dbReference type="GO" id="GO:0019901">
    <property type="term" value="F:protein kinase binding"/>
    <property type="evidence" value="ECO:0007669"/>
    <property type="project" value="InterPro"/>
</dbReference>
<feature type="domain" description="Cyclin N-terminal" evidence="2">
    <location>
        <begin position="105"/>
        <end position="204"/>
    </location>
</feature>
<sequence length="321" mass="36503">MSPQNMSLRVPLSKSGSGVTSPPSSTFSTQELSSHPSPTTNYSSPQSPTSIKHNSSGSTTTSLPNQFSYYSEFLNKPQFNLILINSSIKLIQILYAKNSASATRVVESKLRFFIIEILRRSKTSTQSLQLACFYLAKLIQSEKKIEFCPKKLFLTLIILASKFNQDHNYSFKSWLKICGEGGDLSMKELKSLEVATLSLLDYKLYLNNVNYENWCNILMIFSYDYIKLQKLDVISASGNQLEFETSSNEVSSKLRNWCRVFQGMDFKLLDSVDIQFKSYFNNQVGSKILIEVDPFQSTQVPSLFSKRTHEEDHFIAKKVKV</sequence>
<organism evidence="3 4">
    <name type="scientific">[Candida] railenensis</name>
    <dbReference type="NCBI Taxonomy" id="45579"/>
    <lineage>
        <taxon>Eukaryota</taxon>
        <taxon>Fungi</taxon>
        <taxon>Dikarya</taxon>
        <taxon>Ascomycota</taxon>
        <taxon>Saccharomycotina</taxon>
        <taxon>Pichiomycetes</taxon>
        <taxon>Debaryomycetaceae</taxon>
        <taxon>Kurtzmaniella</taxon>
    </lineage>
</organism>
<name>A0A9P0VWX7_9ASCO</name>
<dbReference type="AlphaFoldDB" id="A0A9P0VWX7"/>
<accession>A0A9P0VWX7</accession>
<comment type="caution">
    <text evidence="3">The sequence shown here is derived from an EMBL/GenBank/DDBJ whole genome shotgun (WGS) entry which is preliminary data.</text>
</comment>
<dbReference type="Proteomes" id="UP000837801">
    <property type="component" value="Unassembled WGS sequence"/>
</dbReference>
<dbReference type="GO" id="GO:0016538">
    <property type="term" value="F:cyclin-dependent protein serine/threonine kinase regulator activity"/>
    <property type="evidence" value="ECO:0007669"/>
    <property type="project" value="TreeGrafter"/>
</dbReference>
<dbReference type="SUPFAM" id="SSF47954">
    <property type="entry name" value="Cyclin-like"/>
    <property type="match status" value="1"/>
</dbReference>